<evidence type="ECO:0000313" key="1">
    <source>
        <dbReference type="EMBL" id="KKK93426.1"/>
    </source>
</evidence>
<gene>
    <name evidence="1" type="ORF">LCGC14_2693010</name>
</gene>
<reference evidence="1" key="1">
    <citation type="journal article" date="2015" name="Nature">
        <title>Complex archaea that bridge the gap between prokaryotes and eukaryotes.</title>
        <authorList>
            <person name="Spang A."/>
            <person name="Saw J.H."/>
            <person name="Jorgensen S.L."/>
            <person name="Zaremba-Niedzwiedzka K."/>
            <person name="Martijn J."/>
            <person name="Lind A.E."/>
            <person name="van Eijk R."/>
            <person name="Schleper C."/>
            <person name="Guy L."/>
            <person name="Ettema T.J."/>
        </authorList>
    </citation>
    <scope>NUCLEOTIDE SEQUENCE</scope>
</reference>
<protein>
    <submittedName>
        <fullName evidence="1">Uncharacterized protein</fullName>
    </submittedName>
</protein>
<comment type="caution">
    <text evidence="1">The sequence shown here is derived from an EMBL/GenBank/DDBJ whole genome shotgun (WGS) entry which is preliminary data.</text>
</comment>
<organism evidence="1">
    <name type="scientific">marine sediment metagenome</name>
    <dbReference type="NCBI Taxonomy" id="412755"/>
    <lineage>
        <taxon>unclassified sequences</taxon>
        <taxon>metagenomes</taxon>
        <taxon>ecological metagenomes</taxon>
    </lineage>
</organism>
<sequence length="59" mass="6802">MIESPKCPLIKNYDKNPNTGEIVEVQQECMLTNCGWYMGEEYKCAVWVIAKAMTKVNEE</sequence>
<proteinExistence type="predicted"/>
<name>A0A0F9C9U1_9ZZZZ</name>
<dbReference type="AlphaFoldDB" id="A0A0F9C9U1"/>
<accession>A0A0F9C9U1</accession>
<dbReference type="EMBL" id="LAZR01047779">
    <property type="protein sequence ID" value="KKK93426.1"/>
    <property type="molecule type" value="Genomic_DNA"/>
</dbReference>